<organism evidence="1 2">
    <name type="scientific">Halobium palmae</name>
    <dbReference type="NCBI Taxonomy" id="1776492"/>
    <lineage>
        <taxon>Archaea</taxon>
        <taxon>Methanobacteriati</taxon>
        <taxon>Methanobacteriota</taxon>
        <taxon>Stenosarchaea group</taxon>
        <taxon>Halobacteria</taxon>
        <taxon>Halobacteriales</taxon>
        <taxon>Haloferacaceae</taxon>
        <taxon>Halobium</taxon>
    </lineage>
</organism>
<reference evidence="1 2" key="1">
    <citation type="journal article" date="2019" name="Int. J. Syst. Evol. Microbiol.">
        <title>The Global Catalogue of Microorganisms (GCM) 10K type strain sequencing project: providing services to taxonomists for standard genome sequencing and annotation.</title>
        <authorList>
            <consortium name="The Broad Institute Genomics Platform"/>
            <consortium name="The Broad Institute Genome Sequencing Center for Infectious Disease"/>
            <person name="Wu L."/>
            <person name="Ma J."/>
        </authorList>
    </citation>
    <scope>NUCLEOTIDE SEQUENCE [LARGE SCALE GENOMIC DNA]</scope>
    <source>
        <strain evidence="1 2">NBRC 111368</strain>
    </source>
</reference>
<dbReference type="AlphaFoldDB" id="A0ABD5RX21"/>
<sequence length="69" mass="7946">MSAAAHGNNSKFFALVLRAAESDESLEDLYGDMDKSEVSATAEEILDDLWDEYDEYQEKLKEERKQRGR</sequence>
<gene>
    <name evidence="1" type="ORF">ACFQE1_05190</name>
</gene>
<accession>A0ABD5RX21</accession>
<evidence type="ECO:0000313" key="1">
    <source>
        <dbReference type="EMBL" id="MFC6723782.1"/>
    </source>
</evidence>
<comment type="caution">
    <text evidence="1">The sequence shown here is derived from an EMBL/GenBank/DDBJ whole genome shotgun (WGS) entry which is preliminary data.</text>
</comment>
<dbReference type="EMBL" id="JBHSWU010000046">
    <property type="protein sequence ID" value="MFC6723782.1"/>
    <property type="molecule type" value="Genomic_DNA"/>
</dbReference>
<proteinExistence type="predicted"/>
<protein>
    <submittedName>
        <fullName evidence="1">Uncharacterized protein</fullName>
    </submittedName>
</protein>
<name>A0ABD5RX21_9EURY</name>
<evidence type="ECO:0000313" key="2">
    <source>
        <dbReference type="Proteomes" id="UP001596328"/>
    </source>
</evidence>
<keyword evidence="2" id="KW-1185">Reference proteome</keyword>
<dbReference type="Proteomes" id="UP001596328">
    <property type="component" value="Unassembled WGS sequence"/>
</dbReference>